<keyword evidence="6" id="KW-0067">ATP-binding</keyword>
<evidence type="ECO:0000256" key="4">
    <source>
        <dbReference type="ARBA" id="ARBA00022692"/>
    </source>
</evidence>
<evidence type="ECO:0000256" key="8">
    <source>
        <dbReference type="ARBA" id="ARBA00023136"/>
    </source>
</evidence>
<dbReference type="GO" id="GO:0042626">
    <property type="term" value="F:ATPase-coupled transmembrane transporter activity"/>
    <property type="evidence" value="ECO:0007669"/>
    <property type="project" value="TreeGrafter"/>
</dbReference>
<keyword evidence="3" id="KW-0813">Transport</keyword>
<dbReference type="EMBL" id="CAJPEV010000043">
    <property type="protein sequence ID" value="CAG0879453.1"/>
    <property type="molecule type" value="Genomic_DNA"/>
</dbReference>
<dbReference type="EMBL" id="LR899560">
    <property type="protein sequence ID" value="CAD7240574.1"/>
    <property type="molecule type" value="Genomic_DNA"/>
</dbReference>
<sequence>MYIPIVTGIVRSGELLAIMGASGSGKTTLMNAMTMRNLGKLKVSGRFMVNGKTVKRSALTGMSAYIQQEDLFIGTLTVREHLRFQALLRMDKEIKYQQRMERVEQLIQEVLTDPPLLFCDEPTSGLDSYMAQQVVSLMKSLAEKGKTVVSTIHQPSSEVFVMFDQILLLAEGRIAFLGQAHRAISFFRQYVALSNS</sequence>
<protein>
    <recommendedName>
        <fullName evidence="9">Protein white</fullName>
    </recommendedName>
</protein>
<dbReference type="Pfam" id="PF00005">
    <property type="entry name" value="ABC_tran"/>
    <property type="match status" value="1"/>
</dbReference>
<evidence type="ECO:0000256" key="9">
    <source>
        <dbReference type="ARBA" id="ARBA00039188"/>
    </source>
</evidence>
<evidence type="ECO:0000313" key="11">
    <source>
        <dbReference type="EMBL" id="CAD7240574.1"/>
    </source>
</evidence>
<dbReference type="GO" id="GO:0005886">
    <property type="term" value="C:plasma membrane"/>
    <property type="evidence" value="ECO:0007669"/>
    <property type="project" value="TreeGrafter"/>
</dbReference>
<evidence type="ECO:0000256" key="7">
    <source>
        <dbReference type="ARBA" id="ARBA00022989"/>
    </source>
</evidence>
<keyword evidence="4" id="KW-0812">Transmembrane</keyword>
<evidence type="ECO:0000259" key="10">
    <source>
        <dbReference type="PROSITE" id="PS50893"/>
    </source>
</evidence>
<evidence type="ECO:0000256" key="3">
    <source>
        <dbReference type="ARBA" id="ARBA00022448"/>
    </source>
</evidence>
<keyword evidence="7" id="KW-1133">Transmembrane helix</keyword>
<evidence type="ECO:0000256" key="1">
    <source>
        <dbReference type="ARBA" id="ARBA00004141"/>
    </source>
</evidence>
<dbReference type="InterPro" id="IPR027417">
    <property type="entry name" value="P-loop_NTPase"/>
</dbReference>
<dbReference type="GO" id="GO:0016887">
    <property type="term" value="F:ATP hydrolysis activity"/>
    <property type="evidence" value="ECO:0007669"/>
    <property type="project" value="InterPro"/>
</dbReference>
<dbReference type="InterPro" id="IPR003439">
    <property type="entry name" value="ABC_transporter-like_ATP-bd"/>
</dbReference>
<keyword evidence="12" id="KW-1185">Reference proteome</keyword>
<dbReference type="PANTHER" id="PTHR48041:SF129">
    <property type="entry name" value="PROTEIN WHITE"/>
    <property type="match status" value="1"/>
</dbReference>
<dbReference type="Gene3D" id="3.40.50.300">
    <property type="entry name" value="P-loop containing nucleotide triphosphate hydrolases"/>
    <property type="match status" value="2"/>
</dbReference>
<keyword evidence="8" id="KW-0472">Membrane</keyword>
<reference evidence="11" key="1">
    <citation type="submission" date="2020-11" db="EMBL/GenBank/DDBJ databases">
        <authorList>
            <person name="Tran Van P."/>
        </authorList>
    </citation>
    <scope>NUCLEOTIDE SEQUENCE</scope>
</reference>
<dbReference type="SUPFAM" id="SSF52540">
    <property type="entry name" value="P-loop containing nucleoside triphosphate hydrolases"/>
    <property type="match status" value="1"/>
</dbReference>
<accession>A0A7R9A297</accession>
<dbReference type="AlphaFoldDB" id="A0A7R9A297"/>
<dbReference type="GO" id="GO:0030659">
    <property type="term" value="C:cytoplasmic vesicle membrane"/>
    <property type="evidence" value="ECO:0007669"/>
    <property type="project" value="TreeGrafter"/>
</dbReference>
<dbReference type="GO" id="GO:0005524">
    <property type="term" value="F:ATP binding"/>
    <property type="evidence" value="ECO:0007669"/>
    <property type="project" value="UniProtKB-KW"/>
</dbReference>
<comment type="similarity">
    <text evidence="2">Belongs to the ABC transporter superfamily. ABCG family. Eye pigment precursor importer (TC 3.A.1.204) subfamily.</text>
</comment>
<evidence type="ECO:0000256" key="5">
    <source>
        <dbReference type="ARBA" id="ARBA00022741"/>
    </source>
</evidence>
<gene>
    <name evidence="11" type="ORF">DSTB1V02_LOCUS594</name>
</gene>
<organism evidence="11">
    <name type="scientific">Darwinula stevensoni</name>
    <dbReference type="NCBI Taxonomy" id="69355"/>
    <lineage>
        <taxon>Eukaryota</taxon>
        <taxon>Metazoa</taxon>
        <taxon>Ecdysozoa</taxon>
        <taxon>Arthropoda</taxon>
        <taxon>Crustacea</taxon>
        <taxon>Oligostraca</taxon>
        <taxon>Ostracoda</taxon>
        <taxon>Podocopa</taxon>
        <taxon>Podocopida</taxon>
        <taxon>Darwinulocopina</taxon>
        <taxon>Darwinuloidea</taxon>
        <taxon>Darwinulidae</taxon>
        <taxon>Darwinula</taxon>
    </lineage>
</organism>
<evidence type="ECO:0000256" key="2">
    <source>
        <dbReference type="ARBA" id="ARBA00005814"/>
    </source>
</evidence>
<dbReference type="PROSITE" id="PS50893">
    <property type="entry name" value="ABC_TRANSPORTER_2"/>
    <property type="match status" value="1"/>
</dbReference>
<feature type="domain" description="ABC transporter" evidence="10">
    <location>
        <begin position="1"/>
        <end position="196"/>
    </location>
</feature>
<dbReference type="InterPro" id="IPR003593">
    <property type="entry name" value="AAA+_ATPase"/>
</dbReference>
<evidence type="ECO:0000313" key="12">
    <source>
        <dbReference type="Proteomes" id="UP000677054"/>
    </source>
</evidence>
<dbReference type="InterPro" id="IPR050352">
    <property type="entry name" value="ABCG_transporters"/>
</dbReference>
<comment type="subcellular location">
    <subcellularLocation>
        <location evidence="1">Membrane</location>
        <topology evidence="1">Multi-pass membrane protein</topology>
    </subcellularLocation>
</comment>
<evidence type="ECO:0000256" key="6">
    <source>
        <dbReference type="ARBA" id="ARBA00022840"/>
    </source>
</evidence>
<dbReference type="SMART" id="SM00382">
    <property type="entry name" value="AAA"/>
    <property type="match status" value="1"/>
</dbReference>
<dbReference type="Proteomes" id="UP000677054">
    <property type="component" value="Unassembled WGS sequence"/>
</dbReference>
<proteinExistence type="inferred from homology"/>
<dbReference type="OrthoDB" id="66620at2759"/>
<dbReference type="PANTHER" id="PTHR48041">
    <property type="entry name" value="ABC TRANSPORTER G FAMILY MEMBER 28"/>
    <property type="match status" value="1"/>
</dbReference>
<name>A0A7R9A297_9CRUS</name>
<keyword evidence="5" id="KW-0547">Nucleotide-binding</keyword>